<comment type="subcellular location">
    <subcellularLocation>
        <location evidence="1">Cell membrane</location>
        <topology evidence="1">Multi-pass membrane protein</topology>
    </subcellularLocation>
</comment>
<proteinExistence type="predicted"/>
<feature type="transmembrane region" description="Helical" evidence="4">
    <location>
        <begin position="79"/>
        <end position="102"/>
    </location>
</feature>
<dbReference type="GO" id="GO:0005886">
    <property type="term" value="C:plasma membrane"/>
    <property type="evidence" value="ECO:0007669"/>
    <property type="project" value="UniProtKB-SubCell"/>
</dbReference>
<dbReference type="GO" id="GO:0034220">
    <property type="term" value="P:monoatomic ion transmembrane transport"/>
    <property type="evidence" value="ECO:0007669"/>
    <property type="project" value="UniProtKB-KW"/>
</dbReference>
<feature type="domain" description="RCK N-terminal" evidence="5">
    <location>
        <begin position="289"/>
        <end position="401"/>
    </location>
</feature>
<protein>
    <submittedName>
        <fullName evidence="6">Potassium channel protein</fullName>
    </submittedName>
</protein>
<feature type="domain" description="RCK N-terminal" evidence="5">
    <location>
        <begin position="125"/>
        <end position="247"/>
    </location>
</feature>
<keyword evidence="2" id="KW-0813">Transport</keyword>
<dbReference type="Pfam" id="PF07885">
    <property type="entry name" value="Ion_trans_2"/>
    <property type="match status" value="1"/>
</dbReference>
<name>A0A935W8C0_9PROT</name>
<dbReference type="InterPro" id="IPR013099">
    <property type="entry name" value="K_chnl_dom"/>
</dbReference>
<dbReference type="Gene3D" id="3.40.50.720">
    <property type="entry name" value="NAD(P)-binding Rossmann-like Domain"/>
    <property type="match status" value="2"/>
</dbReference>
<dbReference type="PANTHER" id="PTHR43833">
    <property type="entry name" value="POTASSIUM CHANNEL PROTEIN 2-RELATED-RELATED"/>
    <property type="match status" value="1"/>
</dbReference>
<dbReference type="Pfam" id="PF02254">
    <property type="entry name" value="TrkA_N"/>
    <property type="match status" value="2"/>
</dbReference>
<evidence type="ECO:0000259" key="5">
    <source>
        <dbReference type="PROSITE" id="PS51201"/>
    </source>
</evidence>
<keyword evidence="3" id="KW-0406">Ion transport</keyword>
<keyword evidence="4" id="KW-1133">Transmembrane helix</keyword>
<dbReference type="PANTHER" id="PTHR43833:SF5">
    <property type="entry name" value="TRK SYSTEM POTASSIUM UPTAKE PROTEIN TRKA"/>
    <property type="match status" value="1"/>
</dbReference>
<evidence type="ECO:0000256" key="3">
    <source>
        <dbReference type="ARBA" id="ARBA00023065"/>
    </source>
</evidence>
<keyword evidence="4" id="KW-0812">Transmembrane</keyword>
<dbReference type="InterPro" id="IPR050721">
    <property type="entry name" value="Trk_Ktr_HKT_K-transport"/>
</dbReference>
<dbReference type="SUPFAM" id="SSF81324">
    <property type="entry name" value="Voltage-gated potassium channels"/>
    <property type="match status" value="1"/>
</dbReference>
<comment type="caution">
    <text evidence="6">The sequence shown here is derived from an EMBL/GenBank/DDBJ whole genome shotgun (WGS) entry which is preliminary data.</text>
</comment>
<dbReference type="PROSITE" id="PS51201">
    <property type="entry name" value="RCK_N"/>
    <property type="match status" value="2"/>
</dbReference>
<accession>A0A935W8C0</accession>
<feature type="transmembrane region" description="Helical" evidence="4">
    <location>
        <begin position="17"/>
        <end position="37"/>
    </location>
</feature>
<gene>
    <name evidence="6" type="ORF">IPK02_18595</name>
</gene>
<dbReference type="InterPro" id="IPR036291">
    <property type="entry name" value="NAD(P)-bd_dom_sf"/>
</dbReference>
<dbReference type="GO" id="GO:0006813">
    <property type="term" value="P:potassium ion transport"/>
    <property type="evidence" value="ECO:0007669"/>
    <property type="project" value="InterPro"/>
</dbReference>
<keyword evidence="6" id="KW-0407">Ion channel</keyword>
<evidence type="ECO:0000313" key="7">
    <source>
        <dbReference type="Proteomes" id="UP000706151"/>
    </source>
</evidence>
<keyword evidence="4" id="KW-0472">Membrane</keyword>
<dbReference type="Gene3D" id="1.10.287.70">
    <property type="match status" value="1"/>
</dbReference>
<dbReference type="EMBL" id="JADJOT010000011">
    <property type="protein sequence ID" value="MBK7955780.1"/>
    <property type="molecule type" value="Genomic_DNA"/>
</dbReference>
<dbReference type="SUPFAM" id="SSF51735">
    <property type="entry name" value="NAD(P)-binding Rossmann-fold domains"/>
    <property type="match status" value="2"/>
</dbReference>
<organism evidence="6 7">
    <name type="scientific">Candidatus Accumulibacter affinis</name>
    <dbReference type="NCBI Taxonomy" id="2954384"/>
    <lineage>
        <taxon>Bacteria</taxon>
        <taxon>Pseudomonadati</taxon>
        <taxon>Pseudomonadota</taxon>
        <taxon>Betaproteobacteria</taxon>
        <taxon>Candidatus Accumulibacter</taxon>
    </lineage>
</organism>
<evidence type="ECO:0000256" key="1">
    <source>
        <dbReference type="ARBA" id="ARBA00004651"/>
    </source>
</evidence>
<feature type="transmembrane region" description="Helical" evidence="4">
    <location>
        <begin position="49"/>
        <end position="72"/>
    </location>
</feature>
<dbReference type="InterPro" id="IPR003148">
    <property type="entry name" value="RCK_N"/>
</dbReference>
<evidence type="ECO:0000313" key="6">
    <source>
        <dbReference type="EMBL" id="MBK7955780.1"/>
    </source>
</evidence>
<dbReference type="AlphaFoldDB" id="A0A935W8C0"/>
<evidence type="ECO:0000256" key="2">
    <source>
        <dbReference type="ARBA" id="ARBA00022448"/>
    </source>
</evidence>
<dbReference type="Proteomes" id="UP000706151">
    <property type="component" value="Unassembled WGS sequence"/>
</dbReference>
<sequence>MNASVFFLALRRMRAPLIVLIVIYALSTLGLTLIPGVDAQGRLASPMSFFHAFYFVSYTATTIGFGELPVAFSEAQRMWVTVVIFLSVVGWSYSIISLLALVQDKGFQQVLLTARFVRRIRHLGEPFYILCGCGETGLLVARALDRDGIRVVAIERDEARIQELELEDFAADILALCADAAQPQQLLMAGLKHRSCRGVLAITDDDSVNLAVAIASRLINPRLMVVARVASPSIEANMMSFGTHYVVNHFEKFADYLAQAIHSPSWFRLVDLLTGLPGQEVPERHDPPAGDWVVCGYGRFGQAMVRNLQLQGVRLTVIDPESSLPVDVRHICGQGTEAEPLRQAGIETAVGIVAASGNDTNNLSIAMTAKEVNPELFVVVRQNRVANEVLFDAYDADFTVVPSRIVARECLALITSPLLTRFLGRIRSWPDARAASVVKQLEELCGQRVPLVWGVRLNAAEAPAAHRLLMMEQLPMALGSLRRDPAARTENLPILPLLLVRDGRDHEQPGDEMMLHAGDQLLFAGTRAARMAQNLVLDNRNVLDYVLTGEDVQGWLWQLLSSSRKGAARHRT</sequence>
<evidence type="ECO:0000256" key="4">
    <source>
        <dbReference type="SAM" id="Phobius"/>
    </source>
</evidence>
<reference evidence="6 7" key="1">
    <citation type="submission" date="2020-10" db="EMBL/GenBank/DDBJ databases">
        <title>Connecting structure to function with the recovery of over 1000 high-quality activated sludge metagenome-assembled genomes encoding full-length rRNA genes using long-read sequencing.</title>
        <authorList>
            <person name="Singleton C.M."/>
            <person name="Petriglieri F."/>
            <person name="Kristensen J.M."/>
            <person name="Kirkegaard R.H."/>
            <person name="Michaelsen T.Y."/>
            <person name="Andersen M.H."/>
            <person name="Karst S.M."/>
            <person name="Dueholm M.S."/>
            <person name="Nielsen P.H."/>
            <person name="Albertsen M."/>
        </authorList>
    </citation>
    <scope>NUCLEOTIDE SEQUENCE [LARGE SCALE GENOMIC DNA]</scope>
    <source>
        <strain evidence="6">Fred_18-Q3-R57-64_BAT3C.720</strain>
    </source>
</reference>